<protein>
    <submittedName>
        <fullName evidence="5">ArsR family transcriptional regulator</fullName>
    </submittedName>
</protein>
<dbReference type="EMBL" id="RQZA01000001">
    <property type="protein sequence ID" value="RRD32573.1"/>
    <property type="molecule type" value="Genomic_DNA"/>
</dbReference>
<dbReference type="GO" id="GO:0003677">
    <property type="term" value="F:DNA binding"/>
    <property type="evidence" value="ECO:0007669"/>
    <property type="project" value="UniProtKB-KW"/>
</dbReference>
<dbReference type="Gene3D" id="1.10.10.10">
    <property type="entry name" value="Winged helix-like DNA-binding domain superfamily/Winged helix DNA-binding domain"/>
    <property type="match status" value="1"/>
</dbReference>
<dbReference type="AlphaFoldDB" id="A0A3P1VJJ5"/>
<feature type="domain" description="HTH arsR-type" evidence="4">
    <location>
        <begin position="244"/>
        <end position="336"/>
    </location>
</feature>
<dbReference type="PROSITE" id="PS50987">
    <property type="entry name" value="HTH_ARSR_2"/>
    <property type="match status" value="1"/>
</dbReference>
<keyword evidence="3" id="KW-0804">Transcription</keyword>
<dbReference type="InterPro" id="IPR036390">
    <property type="entry name" value="WH_DNA-bd_sf"/>
</dbReference>
<evidence type="ECO:0000313" key="6">
    <source>
        <dbReference type="Proteomes" id="UP000281771"/>
    </source>
</evidence>
<dbReference type="InterPro" id="IPR036388">
    <property type="entry name" value="WH-like_DNA-bd_sf"/>
</dbReference>
<evidence type="ECO:0000259" key="4">
    <source>
        <dbReference type="PROSITE" id="PS50987"/>
    </source>
</evidence>
<evidence type="ECO:0000256" key="3">
    <source>
        <dbReference type="ARBA" id="ARBA00023163"/>
    </source>
</evidence>
<keyword evidence="6" id="KW-1185">Reference proteome</keyword>
<proteinExistence type="predicted"/>
<name>A0A3P1VJJ5_9STRE</name>
<dbReference type="PANTHER" id="PTHR43132:SF2">
    <property type="entry name" value="ARSENICAL RESISTANCE OPERON REPRESSOR ARSR-RELATED"/>
    <property type="match status" value="1"/>
</dbReference>
<dbReference type="PANTHER" id="PTHR43132">
    <property type="entry name" value="ARSENICAL RESISTANCE OPERON REPRESSOR ARSR-RELATED"/>
    <property type="match status" value="1"/>
</dbReference>
<accession>A0A3P1VJJ5</accession>
<dbReference type="InterPro" id="IPR051011">
    <property type="entry name" value="Metal_resp_trans_reg"/>
</dbReference>
<dbReference type="SMART" id="SM00418">
    <property type="entry name" value="HTH_ARSR"/>
    <property type="match status" value="1"/>
</dbReference>
<dbReference type="GO" id="GO:0003700">
    <property type="term" value="F:DNA-binding transcription factor activity"/>
    <property type="evidence" value="ECO:0007669"/>
    <property type="project" value="InterPro"/>
</dbReference>
<keyword evidence="1" id="KW-0805">Transcription regulation</keyword>
<reference evidence="5 6" key="1">
    <citation type="submission" date="2018-11" db="EMBL/GenBank/DDBJ databases">
        <title>Genomes From Bacteria Associated with the Canine Oral Cavity: a Test Case for Automated Genome-Based Taxonomic Assignment.</title>
        <authorList>
            <person name="Coil D.A."/>
            <person name="Jospin G."/>
            <person name="Darling A.E."/>
            <person name="Wallis C."/>
            <person name="Davis I.J."/>
            <person name="Harris S."/>
            <person name="Eisen J.A."/>
            <person name="Holcombe L.J."/>
            <person name="O'Flynn C."/>
        </authorList>
    </citation>
    <scope>NUCLEOTIDE SEQUENCE [LARGE SCALE GENOMIC DNA]</scope>
    <source>
        <strain evidence="5 6">OH4621_COT-116</strain>
    </source>
</reference>
<dbReference type="InterPro" id="IPR001845">
    <property type="entry name" value="HTH_ArsR_DNA-bd_dom"/>
</dbReference>
<comment type="caution">
    <text evidence="5">The sequence shown here is derived from an EMBL/GenBank/DDBJ whole genome shotgun (WGS) entry which is preliminary data.</text>
</comment>
<evidence type="ECO:0000313" key="5">
    <source>
        <dbReference type="EMBL" id="RRD32573.1"/>
    </source>
</evidence>
<gene>
    <name evidence="5" type="ORF">EII38_02215</name>
</gene>
<keyword evidence="2" id="KW-0238">DNA-binding</keyword>
<sequence length="336" mass="38972">MELDYQTYRSEIFEYFLLPTFLHARSESQWEFSQKEKQILGESFQVLEDLYQLLLPFKEEIATYYLMGDGISLLGSCYLYLLDKGQDPRTVEEAHELILQLTADEVEECLRTLILGESVGNHANQTLMTILLDSPASPNLKWHFIAFSQDLLGNLKKLIELSRQLIPLYQPFMDKGQSQKKQFLSQISLENFLEKEIGKESEKTEAFLLNTWLIRFYQFATPHLKHYSNFLTLSCRIDEILQARIEMDDDQLSTILKVLSDSSRYKVLVELTKPLAKTKDIAKKLGITGPGVSFHTQKLLNANLLKANRDDKAVRYDANKDLLRELVEKIQEDFEL</sequence>
<dbReference type="SUPFAM" id="SSF46785">
    <property type="entry name" value="Winged helix' DNA-binding domain"/>
    <property type="match status" value="1"/>
</dbReference>
<evidence type="ECO:0000256" key="1">
    <source>
        <dbReference type="ARBA" id="ARBA00023015"/>
    </source>
</evidence>
<evidence type="ECO:0000256" key="2">
    <source>
        <dbReference type="ARBA" id="ARBA00023125"/>
    </source>
</evidence>
<dbReference type="CDD" id="cd00090">
    <property type="entry name" value="HTH_ARSR"/>
    <property type="match status" value="1"/>
</dbReference>
<organism evidence="5 6">
    <name type="scientific">Streptococcus minor</name>
    <dbReference type="NCBI Taxonomy" id="229549"/>
    <lineage>
        <taxon>Bacteria</taxon>
        <taxon>Bacillati</taxon>
        <taxon>Bacillota</taxon>
        <taxon>Bacilli</taxon>
        <taxon>Lactobacillales</taxon>
        <taxon>Streptococcaceae</taxon>
        <taxon>Streptococcus</taxon>
    </lineage>
</organism>
<dbReference type="InterPro" id="IPR011991">
    <property type="entry name" value="ArsR-like_HTH"/>
</dbReference>
<dbReference type="RefSeq" id="WP_124775667.1">
    <property type="nucleotide sequence ID" value="NZ_RQZA01000001.1"/>
</dbReference>
<dbReference type="Proteomes" id="UP000281771">
    <property type="component" value="Unassembled WGS sequence"/>
</dbReference>